<dbReference type="GO" id="GO:0051287">
    <property type="term" value="F:NAD binding"/>
    <property type="evidence" value="ECO:0007669"/>
    <property type="project" value="InterPro"/>
</dbReference>
<dbReference type="PANTHER" id="PTHR43333:SF1">
    <property type="entry name" value="D-ISOMER SPECIFIC 2-HYDROXYACID DEHYDROGENASE NAD-BINDING DOMAIN-CONTAINING PROTEIN"/>
    <property type="match status" value="1"/>
</dbReference>
<dbReference type="SUPFAM" id="SSF51735">
    <property type="entry name" value="NAD(P)-binding Rossmann-fold domains"/>
    <property type="match status" value="1"/>
</dbReference>
<reference evidence="4 5" key="1">
    <citation type="journal article" date="2014" name="Int. J. Syst. Evol. Microbiol.">
        <title>Complete genome sequence of Corynebacterium casei LMG S-19264T (=DSM 44701T), isolated from a smear-ripened cheese.</title>
        <authorList>
            <consortium name="US DOE Joint Genome Institute (JGI-PGF)"/>
            <person name="Walter F."/>
            <person name="Albersmeier A."/>
            <person name="Kalinowski J."/>
            <person name="Ruckert C."/>
        </authorList>
    </citation>
    <scope>NUCLEOTIDE SEQUENCE [LARGE SCALE GENOMIC DNA]</scope>
    <source>
        <strain evidence="4 5">CGMCC 1.12925</strain>
    </source>
</reference>
<dbReference type="CDD" id="cd12164">
    <property type="entry name" value="GDH_like_2"/>
    <property type="match status" value="1"/>
</dbReference>
<dbReference type="EMBL" id="BMGL01000002">
    <property type="protein sequence ID" value="GGE06157.1"/>
    <property type="molecule type" value="Genomic_DNA"/>
</dbReference>
<evidence type="ECO:0000313" key="4">
    <source>
        <dbReference type="EMBL" id="GGE06157.1"/>
    </source>
</evidence>
<proteinExistence type="predicted"/>
<dbReference type="InterPro" id="IPR006140">
    <property type="entry name" value="D-isomer_DH_NAD-bd"/>
</dbReference>
<evidence type="ECO:0000256" key="1">
    <source>
        <dbReference type="ARBA" id="ARBA00023002"/>
    </source>
</evidence>
<keyword evidence="5" id="KW-1185">Reference proteome</keyword>
<evidence type="ECO:0000256" key="2">
    <source>
        <dbReference type="ARBA" id="ARBA00023027"/>
    </source>
</evidence>
<dbReference type="RefSeq" id="WP_188405152.1">
    <property type="nucleotide sequence ID" value="NZ_BMGL01000002.1"/>
</dbReference>
<keyword evidence="1" id="KW-0560">Oxidoreductase</keyword>
<feature type="domain" description="D-isomer specific 2-hydroxyacid dehydrogenase NAD-binding" evidence="3">
    <location>
        <begin position="102"/>
        <end position="273"/>
    </location>
</feature>
<gene>
    <name evidence="4" type="ORF">GCM10010831_04690</name>
</gene>
<dbReference type="InterPro" id="IPR029753">
    <property type="entry name" value="D-isomer_DH_CS"/>
</dbReference>
<evidence type="ECO:0000313" key="5">
    <source>
        <dbReference type="Proteomes" id="UP000599688"/>
    </source>
</evidence>
<evidence type="ECO:0000259" key="3">
    <source>
        <dbReference type="Pfam" id="PF02826"/>
    </source>
</evidence>
<keyword evidence="2" id="KW-0520">NAD</keyword>
<dbReference type="GO" id="GO:0016616">
    <property type="term" value="F:oxidoreductase activity, acting on the CH-OH group of donors, NAD or NADP as acceptor"/>
    <property type="evidence" value="ECO:0007669"/>
    <property type="project" value="UniProtKB-ARBA"/>
</dbReference>
<accession>A0A916ZNG5</accession>
<dbReference type="PANTHER" id="PTHR43333">
    <property type="entry name" value="2-HACID_DH_C DOMAIN-CONTAINING PROTEIN"/>
    <property type="match status" value="1"/>
</dbReference>
<dbReference type="SUPFAM" id="SSF52283">
    <property type="entry name" value="Formate/glycerate dehydrogenase catalytic domain-like"/>
    <property type="match status" value="1"/>
</dbReference>
<sequence length="308" mass="35278">MSIVLIHQRADLTDFKKLLQNKLPNTKIELLDEVEKPDDVEFAISWKHPHGVFNQFKNLQVIASFGAGVDHIFSDPNLPQHIRITKIVDQQLTKDMCDFVLMQCLNHLRHTATYQRNQTKEEWNAKKYKNPSETQVGILGLGTLGSAVAKTLVSRGFNVAGWSNSEKNILQVKTFSKDELNELLSTSEILVCLLPLTKATRGILNRNLFNALPNKSCLINIARGEHLNEDDLKRALKEEKICAAFLDVFEEEPLPQSHWFWKHKSIHITPHVASVTNPKTVVNQLAENYKRFRDEKSLKFEIDIEKAY</sequence>
<organism evidence="4 5">
    <name type="scientific">Psychroflexus salis</name>
    <dbReference type="NCBI Taxonomy" id="1526574"/>
    <lineage>
        <taxon>Bacteria</taxon>
        <taxon>Pseudomonadati</taxon>
        <taxon>Bacteroidota</taxon>
        <taxon>Flavobacteriia</taxon>
        <taxon>Flavobacteriales</taxon>
        <taxon>Flavobacteriaceae</taxon>
        <taxon>Psychroflexus</taxon>
    </lineage>
</organism>
<dbReference type="Proteomes" id="UP000599688">
    <property type="component" value="Unassembled WGS sequence"/>
</dbReference>
<comment type="caution">
    <text evidence="4">The sequence shown here is derived from an EMBL/GenBank/DDBJ whole genome shotgun (WGS) entry which is preliminary data.</text>
</comment>
<protein>
    <submittedName>
        <fullName evidence="4">Glyoxylate/hydroxypyruvate reductase A</fullName>
    </submittedName>
</protein>
<name>A0A916ZNG5_9FLAO</name>
<dbReference type="AlphaFoldDB" id="A0A916ZNG5"/>
<dbReference type="InterPro" id="IPR036291">
    <property type="entry name" value="NAD(P)-bd_dom_sf"/>
</dbReference>
<dbReference type="Pfam" id="PF02826">
    <property type="entry name" value="2-Hacid_dh_C"/>
    <property type="match status" value="1"/>
</dbReference>
<dbReference type="PROSITE" id="PS00671">
    <property type="entry name" value="D_2_HYDROXYACID_DH_3"/>
    <property type="match status" value="1"/>
</dbReference>
<dbReference type="Gene3D" id="3.40.50.720">
    <property type="entry name" value="NAD(P)-binding Rossmann-like Domain"/>
    <property type="match status" value="2"/>
</dbReference>